<dbReference type="Gene3D" id="1.10.760.10">
    <property type="entry name" value="Cytochrome c-like domain"/>
    <property type="match status" value="2"/>
</dbReference>
<evidence type="ECO:0000313" key="2">
    <source>
        <dbReference type="EMBL" id="OFC69985.1"/>
    </source>
</evidence>
<evidence type="ECO:0000256" key="1">
    <source>
        <dbReference type="SAM" id="SignalP"/>
    </source>
</evidence>
<gene>
    <name evidence="2" type="ORF">BFC18_15510</name>
</gene>
<dbReference type="SUPFAM" id="SSF46626">
    <property type="entry name" value="Cytochrome c"/>
    <property type="match status" value="1"/>
</dbReference>
<dbReference type="InterPro" id="IPR036909">
    <property type="entry name" value="Cyt_c-like_dom_sf"/>
</dbReference>
<dbReference type="AlphaFoldDB" id="A0A1E7Z8X6"/>
<name>A0A1E7Z8X6_9ALTE</name>
<keyword evidence="3" id="KW-1185">Reference proteome</keyword>
<sequence>MGNVTKLSMLGLFLLTGSLQLVSAKGLTRAQTNYMLQCQGCHKASGSGMPPQTPDFHEHGNAFMHSEAGRRYWISVPGAANSPLTDGELADVLNYIANDIVKVDNHTAFTAEEVRAHRGEKMTNVYEVRQNLVDSLAATQAPLSSTVREKHESPGG</sequence>
<dbReference type="EMBL" id="MDHN01000032">
    <property type="protein sequence ID" value="OFC69985.1"/>
    <property type="molecule type" value="Genomic_DNA"/>
</dbReference>
<organism evidence="2 3">
    <name type="scientific">Alteromonas confluentis</name>
    <dbReference type="NCBI Taxonomy" id="1656094"/>
    <lineage>
        <taxon>Bacteria</taxon>
        <taxon>Pseudomonadati</taxon>
        <taxon>Pseudomonadota</taxon>
        <taxon>Gammaproteobacteria</taxon>
        <taxon>Alteromonadales</taxon>
        <taxon>Alteromonadaceae</taxon>
        <taxon>Alteromonas/Salinimonas group</taxon>
        <taxon>Alteromonas</taxon>
    </lineage>
</organism>
<dbReference type="Proteomes" id="UP000175691">
    <property type="component" value="Unassembled WGS sequence"/>
</dbReference>
<keyword evidence="1" id="KW-0732">Signal</keyword>
<protein>
    <recommendedName>
        <fullName evidence="4">Cytochrome C</fullName>
    </recommendedName>
</protein>
<comment type="caution">
    <text evidence="2">The sequence shown here is derived from an EMBL/GenBank/DDBJ whole genome shotgun (WGS) entry which is preliminary data.</text>
</comment>
<reference evidence="2 3" key="1">
    <citation type="submission" date="2016-08" db="EMBL/GenBank/DDBJ databases">
        <authorList>
            <person name="Seilhamer J.J."/>
        </authorList>
    </citation>
    <scope>NUCLEOTIDE SEQUENCE [LARGE SCALE GENOMIC DNA]</scope>
    <source>
        <strain evidence="2 3">KCTC 42603</strain>
    </source>
</reference>
<dbReference type="OrthoDB" id="9811281at2"/>
<accession>A0A1E7Z8X6</accession>
<evidence type="ECO:0008006" key="4">
    <source>
        <dbReference type="Google" id="ProtNLM"/>
    </source>
</evidence>
<evidence type="ECO:0000313" key="3">
    <source>
        <dbReference type="Proteomes" id="UP000175691"/>
    </source>
</evidence>
<dbReference type="RefSeq" id="WP_070126233.1">
    <property type="nucleotide sequence ID" value="NZ_MDHN01000032.1"/>
</dbReference>
<dbReference type="GO" id="GO:0009055">
    <property type="term" value="F:electron transfer activity"/>
    <property type="evidence" value="ECO:0007669"/>
    <property type="project" value="InterPro"/>
</dbReference>
<feature type="chain" id="PRO_5009209517" description="Cytochrome C" evidence="1">
    <location>
        <begin position="25"/>
        <end position="156"/>
    </location>
</feature>
<feature type="signal peptide" evidence="1">
    <location>
        <begin position="1"/>
        <end position="24"/>
    </location>
</feature>
<dbReference type="STRING" id="1656094.BFC18_15510"/>
<dbReference type="GO" id="GO:0020037">
    <property type="term" value="F:heme binding"/>
    <property type="evidence" value="ECO:0007669"/>
    <property type="project" value="InterPro"/>
</dbReference>
<proteinExistence type="predicted"/>